<protein>
    <submittedName>
        <fullName evidence="1">Uncharacterized protein</fullName>
    </submittedName>
</protein>
<evidence type="ECO:0000313" key="2">
    <source>
        <dbReference type="Proteomes" id="UP000322634"/>
    </source>
</evidence>
<sequence length="115" mass="12292">MAMTDHVSDNIRSALLMLVPLAIAELAVVPLEMRREIAEEAGDIIAGKADQLMFASDNKPGVLGPMARGFAALAYQPGGVTALGLHACTEPHSECPCEERFPHHPVFGLVCEVKQ</sequence>
<accession>A0A5D0TSA1</accession>
<dbReference type="Proteomes" id="UP000322634">
    <property type="component" value="Unassembled WGS sequence"/>
</dbReference>
<dbReference type="RefSeq" id="WP_148354869.1">
    <property type="nucleotide sequence ID" value="NZ_JBHSBF010000002.1"/>
</dbReference>
<dbReference type="AlphaFoldDB" id="A0A5D0TSA1"/>
<comment type="caution">
    <text evidence="1">The sequence shown here is derived from an EMBL/GenBank/DDBJ whole genome shotgun (WGS) entry which is preliminary data.</text>
</comment>
<name>A0A5D0TSA1_9ACTN</name>
<gene>
    <name evidence="1" type="ORF">FXF65_37450</name>
</gene>
<proteinExistence type="predicted"/>
<keyword evidence="2" id="KW-1185">Reference proteome</keyword>
<dbReference type="OrthoDB" id="3481432at2"/>
<evidence type="ECO:0000313" key="1">
    <source>
        <dbReference type="EMBL" id="TYC08583.1"/>
    </source>
</evidence>
<reference evidence="1 2" key="1">
    <citation type="submission" date="2019-08" db="EMBL/GenBank/DDBJ databases">
        <title>Actinomadura sp. nov. CYP1-5 isolated from mountain soil.</title>
        <authorList>
            <person name="Songsumanus A."/>
            <person name="Kuncharoen N."/>
            <person name="Kudo T."/>
            <person name="Yuki M."/>
            <person name="Igarashi Y."/>
            <person name="Tanasupawat S."/>
        </authorList>
    </citation>
    <scope>NUCLEOTIDE SEQUENCE [LARGE SCALE GENOMIC DNA]</scope>
    <source>
        <strain evidence="1 2">GKU157</strain>
    </source>
</reference>
<dbReference type="EMBL" id="VSFF01000016">
    <property type="protein sequence ID" value="TYC08583.1"/>
    <property type="molecule type" value="Genomic_DNA"/>
</dbReference>
<organism evidence="1 2">
    <name type="scientific">Actinomadura syzygii</name>
    <dbReference type="NCBI Taxonomy" id="1427538"/>
    <lineage>
        <taxon>Bacteria</taxon>
        <taxon>Bacillati</taxon>
        <taxon>Actinomycetota</taxon>
        <taxon>Actinomycetes</taxon>
        <taxon>Streptosporangiales</taxon>
        <taxon>Thermomonosporaceae</taxon>
        <taxon>Actinomadura</taxon>
    </lineage>
</organism>